<feature type="domain" description="HD Cas3-type" evidence="4">
    <location>
        <begin position="43"/>
        <end position="112"/>
    </location>
</feature>
<evidence type="ECO:0000256" key="3">
    <source>
        <dbReference type="ARBA" id="ARBA00023118"/>
    </source>
</evidence>
<feature type="non-terminal residue" evidence="5">
    <location>
        <position position="112"/>
    </location>
</feature>
<accession>A0A367LVM4</accession>
<keyword evidence="5" id="KW-0255">Endonuclease</keyword>
<reference evidence="5 6" key="1">
    <citation type="submission" date="2018-07" db="EMBL/GenBank/DDBJ databases">
        <title>Mechanisms of high-level aminoglycoside resistance among Gram-negative pathogens in Brazil.</title>
        <authorList>
            <person name="Ballaben A.S."/>
            <person name="Darini A.L.C."/>
            <person name="Doi Y."/>
        </authorList>
    </citation>
    <scope>NUCLEOTIDE SEQUENCE [LARGE SCALE GENOMIC DNA]</scope>
    <source>
        <strain evidence="5 6">B2-305</strain>
    </source>
</reference>
<name>A0A367LVM4_PSEAI</name>
<sequence>AGHWIRGRDHSELLWIVGDASRFNAQGAVPTNRTRRDILRKEDENDWHSAEDIRLLTVMAALFHDIGKASQAFQAKLRNRGKPMADAYRHEWVSLRLFEAFVGPGSSDEDWL</sequence>
<dbReference type="PROSITE" id="PS51643">
    <property type="entry name" value="HD_CAS3"/>
    <property type="match status" value="1"/>
</dbReference>
<feature type="non-terminal residue" evidence="5">
    <location>
        <position position="1"/>
    </location>
</feature>
<dbReference type="GO" id="GO:0051607">
    <property type="term" value="P:defense response to virus"/>
    <property type="evidence" value="ECO:0007669"/>
    <property type="project" value="UniProtKB-KW"/>
</dbReference>
<dbReference type="AlphaFoldDB" id="A0A367LVM4"/>
<organism evidence="5 6">
    <name type="scientific">Pseudomonas aeruginosa</name>
    <dbReference type="NCBI Taxonomy" id="287"/>
    <lineage>
        <taxon>Bacteria</taxon>
        <taxon>Pseudomonadati</taxon>
        <taxon>Pseudomonadota</taxon>
        <taxon>Gammaproteobacteria</taxon>
        <taxon>Pseudomonadales</taxon>
        <taxon>Pseudomonadaceae</taxon>
        <taxon>Pseudomonas</taxon>
    </lineage>
</organism>
<evidence type="ECO:0000256" key="1">
    <source>
        <dbReference type="ARBA" id="ARBA00022723"/>
    </source>
</evidence>
<evidence type="ECO:0000256" key="2">
    <source>
        <dbReference type="ARBA" id="ARBA00022801"/>
    </source>
</evidence>
<keyword evidence="3" id="KW-0051">Antiviral defense</keyword>
<gene>
    <name evidence="5" type="ORF">DT376_40910</name>
</gene>
<keyword evidence="5" id="KW-0540">Nuclease</keyword>
<keyword evidence="2" id="KW-0378">Hydrolase</keyword>
<dbReference type="Proteomes" id="UP000253594">
    <property type="component" value="Unassembled WGS sequence"/>
</dbReference>
<dbReference type="NCBIfam" id="TIGR01596">
    <property type="entry name" value="cas3_HD"/>
    <property type="match status" value="1"/>
</dbReference>
<dbReference type="InterPro" id="IPR006483">
    <property type="entry name" value="CRISPR-assoc_Cas3_HD"/>
</dbReference>
<protein>
    <submittedName>
        <fullName evidence="5">CRISPR-associated endonuclease Cas3</fullName>
    </submittedName>
</protein>
<dbReference type="GO" id="GO:0004519">
    <property type="term" value="F:endonuclease activity"/>
    <property type="evidence" value="ECO:0007669"/>
    <property type="project" value="UniProtKB-KW"/>
</dbReference>
<dbReference type="GO" id="GO:0016787">
    <property type="term" value="F:hydrolase activity"/>
    <property type="evidence" value="ECO:0007669"/>
    <property type="project" value="UniProtKB-KW"/>
</dbReference>
<dbReference type="Gene3D" id="1.10.3210.30">
    <property type="match status" value="1"/>
</dbReference>
<dbReference type="InterPro" id="IPR038257">
    <property type="entry name" value="CRISPR-assoc_Cas3_HD_sf"/>
</dbReference>
<keyword evidence="1" id="KW-0479">Metal-binding</keyword>
<proteinExistence type="predicted"/>
<dbReference type="Pfam" id="PF18019">
    <property type="entry name" value="Cas3_HD"/>
    <property type="match status" value="1"/>
</dbReference>
<evidence type="ECO:0000259" key="4">
    <source>
        <dbReference type="PROSITE" id="PS51643"/>
    </source>
</evidence>
<evidence type="ECO:0000313" key="5">
    <source>
        <dbReference type="EMBL" id="RCI69257.1"/>
    </source>
</evidence>
<dbReference type="EMBL" id="QORE01003260">
    <property type="protein sequence ID" value="RCI69257.1"/>
    <property type="molecule type" value="Genomic_DNA"/>
</dbReference>
<evidence type="ECO:0000313" key="6">
    <source>
        <dbReference type="Proteomes" id="UP000253594"/>
    </source>
</evidence>
<comment type="caution">
    <text evidence="5">The sequence shown here is derived from an EMBL/GenBank/DDBJ whole genome shotgun (WGS) entry which is preliminary data.</text>
</comment>
<dbReference type="GO" id="GO:0046872">
    <property type="term" value="F:metal ion binding"/>
    <property type="evidence" value="ECO:0007669"/>
    <property type="project" value="UniProtKB-KW"/>
</dbReference>